<dbReference type="GO" id="GO:0006351">
    <property type="term" value="P:DNA-templated transcription"/>
    <property type="evidence" value="ECO:0007669"/>
    <property type="project" value="InterPro"/>
</dbReference>
<dbReference type="InterPro" id="IPR011263">
    <property type="entry name" value="DNA-dir_RNA_pol_RpoA/D/Rpb3"/>
</dbReference>
<dbReference type="EMBL" id="MU150235">
    <property type="protein sequence ID" value="KAF9467881.1"/>
    <property type="molecule type" value="Genomic_DNA"/>
</dbReference>
<evidence type="ECO:0000256" key="6">
    <source>
        <dbReference type="ARBA" id="ARBA00025804"/>
    </source>
</evidence>
<gene>
    <name evidence="8" type="ORF">BDZ94DRAFT_1155253</name>
</gene>
<evidence type="ECO:0000256" key="4">
    <source>
        <dbReference type="ARBA" id="ARBA00023163"/>
    </source>
</evidence>
<dbReference type="Pfam" id="PF01000">
    <property type="entry name" value="RNA_pol_A_bac"/>
    <property type="match status" value="1"/>
</dbReference>
<dbReference type="GO" id="GO:0055029">
    <property type="term" value="C:nuclear DNA-directed RNA polymerase complex"/>
    <property type="evidence" value="ECO:0007669"/>
    <property type="project" value="UniProtKB-ARBA"/>
</dbReference>
<protein>
    <recommendedName>
        <fullName evidence="2">DNA-directed RNA polymerases I and III subunit RPAC1</fullName>
    </recommendedName>
</protein>
<dbReference type="GO" id="GO:0005666">
    <property type="term" value="C:RNA polymerase III complex"/>
    <property type="evidence" value="ECO:0007669"/>
    <property type="project" value="TreeGrafter"/>
</dbReference>
<dbReference type="Pfam" id="PF01193">
    <property type="entry name" value="RNA_pol_L"/>
    <property type="match status" value="1"/>
</dbReference>
<name>A0A9P5YHF6_9AGAR</name>
<evidence type="ECO:0000256" key="5">
    <source>
        <dbReference type="ARBA" id="ARBA00023242"/>
    </source>
</evidence>
<dbReference type="Gene3D" id="2.170.120.12">
    <property type="entry name" value="DNA-directed RNA polymerase, insert domain"/>
    <property type="match status" value="1"/>
</dbReference>
<dbReference type="SMART" id="SM00662">
    <property type="entry name" value="RPOLD"/>
    <property type="match status" value="1"/>
</dbReference>
<dbReference type="FunFam" id="2.170.120.12:FF:000003">
    <property type="entry name" value="Dna-directed rna polymerases i and iii subunit"/>
    <property type="match status" value="1"/>
</dbReference>
<dbReference type="Proteomes" id="UP000807353">
    <property type="component" value="Unassembled WGS sequence"/>
</dbReference>
<keyword evidence="5" id="KW-0539">Nucleus</keyword>
<reference evidence="8" key="1">
    <citation type="submission" date="2020-11" db="EMBL/GenBank/DDBJ databases">
        <authorList>
            <consortium name="DOE Joint Genome Institute"/>
            <person name="Ahrendt S."/>
            <person name="Riley R."/>
            <person name="Andreopoulos W."/>
            <person name="Labutti K."/>
            <person name="Pangilinan J."/>
            <person name="Ruiz-Duenas F.J."/>
            <person name="Barrasa J.M."/>
            <person name="Sanchez-Garcia M."/>
            <person name="Camarero S."/>
            <person name="Miyauchi S."/>
            <person name="Serrano A."/>
            <person name="Linde D."/>
            <person name="Babiker R."/>
            <person name="Drula E."/>
            <person name="Ayuso-Fernandez I."/>
            <person name="Pacheco R."/>
            <person name="Padilla G."/>
            <person name="Ferreira P."/>
            <person name="Barriuso J."/>
            <person name="Kellner H."/>
            <person name="Castanera R."/>
            <person name="Alfaro M."/>
            <person name="Ramirez L."/>
            <person name="Pisabarro A.G."/>
            <person name="Kuo A."/>
            <person name="Tritt A."/>
            <person name="Lipzen A."/>
            <person name="He G."/>
            <person name="Yan M."/>
            <person name="Ng V."/>
            <person name="Cullen D."/>
            <person name="Martin F."/>
            <person name="Rosso M.-N."/>
            <person name="Henrissat B."/>
            <person name="Hibbett D."/>
            <person name="Martinez A.T."/>
            <person name="Grigoriev I.V."/>
        </authorList>
    </citation>
    <scope>NUCLEOTIDE SEQUENCE</scope>
    <source>
        <strain evidence="8">CBS 247.69</strain>
    </source>
</reference>
<sequence length="357" mass="40117">MTTQDAINPRRLVGIQAERVTNVSSTDYPGHYPDEDHSWNLGRFKETLKVQIQRLSQRSIEFDLVGVDASIANAFRRIMIAEVPTVCIEHVYMWDNTSVVVDEVLSHRIGLVPLNVDPALVSMKESPTEQATDRNTIVFGIKIICERNPHAPKGSVNPSELYINHELRSSHIEWRPAGEQEDVFVAKPPAPTNPNIVLAKLRPGQGVEMELHAVKGVGKDHAKFSPVATASYRLLPNITITKPIPPEYADKFQNCFSPGVIRVDPKTKAVSVDKHNLRKDTVSREVLRHPEFSDHVQLSRVRDHFIFNVESEGPYPPERLLLEAIKVMREKLVTIRKAAEALLDQDSGDVDIQMADV</sequence>
<dbReference type="SUPFAM" id="SSF55257">
    <property type="entry name" value="RBP11-like subunits of RNA polymerase"/>
    <property type="match status" value="1"/>
</dbReference>
<evidence type="ECO:0000256" key="2">
    <source>
        <dbReference type="ARBA" id="ARBA00022083"/>
    </source>
</evidence>
<organism evidence="8 9">
    <name type="scientific">Collybia nuda</name>
    <dbReference type="NCBI Taxonomy" id="64659"/>
    <lineage>
        <taxon>Eukaryota</taxon>
        <taxon>Fungi</taxon>
        <taxon>Dikarya</taxon>
        <taxon>Basidiomycota</taxon>
        <taxon>Agaricomycotina</taxon>
        <taxon>Agaricomycetes</taxon>
        <taxon>Agaricomycetidae</taxon>
        <taxon>Agaricales</taxon>
        <taxon>Tricholomatineae</taxon>
        <taxon>Clitocybaceae</taxon>
        <taxon>Collybia</taxon>
    </lineage>
</organism>
<dbReference type="CDD" id="cd07032">
    <property type="entry name" value="RNAP_I_II_AC40"/>
    <property type="match status" value="1"/>
</dbReference>
<proteinExistence type="inferred from homology"/>
<evidence type="ECO:0000313" key="9">
    <source>
        <dbReference type="Proteomes" id="UP000807353"/>
    </source>
</evidence>
<evidence type="ECO:0000313" key="8">
    <source>
        <dbReference type="EMBL" id="KAF9467881.1"/>
    </source>
</evidence>
<dbReference type="InterPro" id="IPR011262">
    <property type="entry name" value="DNA-dir_RNA_pol_insert"/>
</dbReference>
<keyword evidence="9" id="KW-1185">Reference proteome</keyword>
<dbReference type="HAMAP" id="MF_00320">
    <property type="entry name" value="RNApol_arch_Rpo3"/>
    <property type="match status" value="1"/>
</dbReference>
<comment type="subcellular location">
    <subcellularLocation>
        <location evidence="1">Nucleus</location>
    </subcellularLocation>
</comment>
<dbReference type="GO" id="GO:0046983">
    <property type="term" value="F:protein dimerization activity"/>
    <property type="evidence" value="ECO:0007669"/>
    <property type="project" value="InterPro"/>
</dbReference>
<dbReference type="InterPro" id="IPR033901">
    <property type="entry name" value="RNAPI/III_AC40"/>
</dbReference>
<dbReference type="InterPro" id="IPR050518">
    <property type="entry name" value="Rpo3/RPB3_RNA_Pol_subunit"/>
</dbReference>
<comment type="caution">
    <text evidence="8">The sequence shown here is derived from an EMBL/GenBank/DDBJ whole genome shotgun (WGS) entry which is preliminary data.</text>
</comment>
<feature type="domain" description="DNA-directed RNA polymerase RpoA/D/Rpb3-type" evidence="7">
    <location>
        <begin position="59"/>
        <end position="338"/>
    </location>
</feature>
<keyword evidence="3 8" id="KW-0240">DNA-directed RNA polymerase</keyword>
<dbReference type="InterPro" id="IPR022842">
    <property type="entry name" value="RNAP_Rpo3/Rpb3/RPAC1"/>
</dbReference>
<comment type="similarity">
    <text evidence="6">Belongs to the archaeal Rpo3/eukaryotic RPB3 RNA polymerase subunit family.</text>
</comment>
<dbReference type="Gene3D" id="3.30.1360.10">
    <property type="entry name" value="RNA polymerase, RBP11-like subunit"/>
    <property type="match status" value="1"/>
</dbReference>
<dbReference type="PANTHER" id="PTHR11800:SF13">
    <property type="entry name" value="DNA-DIRECTED RNA POLYMERASES I AND III SUBUNIT RPAC1"/>
    <property type="match status" value="1"/>
</dbReference>
<dbReference type="SUPFAM" id="SSF56553">
    <property type="entry name" value="Insert subdomain of RNA polymerase alpha subunit"/>
    <property type="match status" value="1"/>
</dbReference>
<dbReference type="InterPro" id="IPR036603">
    <property type="entry name" value="RBP11-like"/>
</dbReference>
<evidence type="ECO:0000259" key="7">
    <source>
        <dbReference type="SMART" id="SM00662"/>
    </source>
</evidence>
<dbReference type="PANTHER" id="PTHR11800">
    <property type="entry name" value="DNA-DIRECTED RNA POLYMERASE"/>
    <property type="match status" value="1"/>
</dbReference>
<dbReference type="GO" id="GO:0003899">
    <property type="term" value="F:DNA-directed RNA polymerase activity"/>
    <property type="evidence" value="ECO:0007669"/>
    <property type="project" value="InterPro"/>
</dbReference>
<accession>A0A9P5YHF6</accession>
<dbReference type="InterPro" id="IPR036643">
    <property type="entry name" value="RNApol_insert_sf"/>
</dbReference>
<dbReference type="GO" id="GO:0005736">
    <property type="term" value="C:RNA polymerase I complex"/>
    <property type="evidence" value="ECO:0007669"/>
    <property type="project" value="TreeGrafter"/>
</dbReference>
<dbReference type="OrthoDB" id="270173at2759"/>
<evidence type="ECO:0000256" key="1">
    <source>
        <dbReference type="ARBA" id="ARBA00004123"/>
    </source>
</evidence>
<dbReference type="AlphaFoldDB" id="A0A9P5YHF6"/>
<keyword evidence="4" id="KW-0804">Transcription</keyword>
<evidence type="ECO:0000256" key="3">
    <source>
        <dbReference type="ARBA" id="ARBA00022478"/>
    </source>
</evidence>